<proteinExistence type="predicted"/>
<feature type="non-terminal residue" evidence="1">
    <location>
        <position position="1"/>
    </location>
</feature>
<protein>
    <submittedName>
        <fullName evidence="1">Uncharacterized protein</fullName>
    </submittedName>
</protein>
<organism evidence="1">
    <name type="scientific">Arsenophonus nasoniae</name>
    <name type="common">son-killer infecting Nasonia vitripennis</name>
    <dbReference type="NCBI Taxonomy" id="638"/>
    <lineage>
        <taxon>Bacteria</taxon>
        <taxon>Pseudomonadati</taxon>
        <taxon>Pseudomonadota</taxon>
        <taxon>Gammaproteobacteria</taxon>
        <taxon>Enterobacterales</taxon>
        <taxon>Morganellaceae</taxon>
        <taxon>Arsenophonus</taxon>
    </lineage>
</organism>
<dbReference type="EMBL" id="FN545167">
    <property type="protein sequence ID" value="CBA72069.1"/>
    <property type="molecule type" value="Genomic_DNA"/>
</dbReference>
<evidence type="ECO:0000313" key="1">
    <source>
        <dbReference type="EMBL" id="CBA72069.1"/>
    </source>
</evidence>
<accession>D2TXF2</accession>
<name>D2TXF2_9GAMM</name>
<reference evidence="1" key="1">
    <citation type="journal article" date="2010" name="Insect Mol. Biol.">
        <title>The draft genome sequence of Arsenophonus nasoniae, son-killer bacterium of Nasonia vitripennis, reveals genes associated with virulence and symbiosis.</title>
        <authorList>
            <person name="Wilkes T."/>
            <person name="Darby A.C."/>
            <person name="Choi J."/>
            <person name="Colborne J.K."/>
            <person name="Werren J.H."/>
            <person name="Hurst G.D.D."/>
        </authorList>
    </citation>
    <scope>NUCLEOTIDE SEQUENCE</scope>
</reference>
<dbReference type="AlphaFoldDB" id="D2TXF2"/>
<sequence length="58" mass="6932">ENGTLKLYKHFLPKIIWQNGMTPYYSTKTQNRLNTDKKRWDVAVKLEESRSKQPTPHD</sequence>
<gene>
    <name evidence="1" type="ORF">ARN_07730</name>
</gene>